<evidence type="ECO:0000313" key="5">
    <source>
        <dbReference type="Proteomes" id="UP000198755"/>
    </source>
</evidence>
<name>A0A1I4A8J5_9HYPH</name>
<evidence type="ECO:0000313" key="4">
    <source>
        <dbReference type="EMBL" id="SFK52116.1"/>
    </source>
</evidence>
<keyword evidence="5" id="KW-1185">Reference proteome</keyword>
<dbReference type="InterPro" id="IPR016181">
    <property type="entry name" value="Acyl_CoA_acyltransferase"/>
</dbReference>
<keyword evidence="2" id="KW-0012">Acyltransferase</keyword>
<dbReference type="RefSeq" id="WP_244532278.1">
    <property type="nucleotide sequence ID" value="NZ_FOSN01000009.1"/>
</dbReference>
<dbReference type="PANTHER" id="PTHR43420">
    <property type="entry name" value="ACETYLTRANSFERASE"/>
    <property type="match status" value="1"/>
</dbReference>
<dbReference type="PANTHER" id="PTHR43420:SF12">
    <property type="entry name" value="N-ACETYLTRANSFERASE DOMAIN-CONTAINING PROTEIN"/>
    <property type="match status" value="1"/>
</dbReference>
<dbReference type="Pfam" id="PF00583">
    <property type="entry name" value="Acetyltransf_1"/>
    <property type="match status" value="1"/>
</dbReference>
<dbReference type="Gene3D" id="3.40.630.30">
    <property type="match status" value="1"/>
</dbReference>
<proteinExistence type="predicted"/>
<dbReference type="InterPro" id="IPR050680">
    <property type="entry name" value="YpeA/RimI_acetyltransf"/>
</dbReference>
<dbReference type="Proteomes" id="UP000198755">
    <property type="component" value="Unassembled WGS sequence"/>
</dbReference>
<evidence type="ECO:0000256" key="1">
    <source>
        <dbReference type="ARBA" id="ARBA00022679"/>
    </source>
</evidence>
<dbReference type="STRING" id="1612308.SAMN05444581_109122"/>
<dbReference type="SUPFAM" id="SSF55729">
    <property type="entry name" value="Acyl-CoA N-acyltransferases (Nat)"/>
    <property type="match status" value="1"/>
</dbReference>
<organism evidence="4 5">
    <name type="scientific">Methylocapsa palsarum</name>
    <dbReference type="NCBI Taxonomy" id="1612308"/>
    <lineage>
        <taxon>Bacteria</taxon>
        <taxon>Pseudomonadati</taxon>
        <taxon>Pseudomonadota</taxon>
        <taxon>Alphaproteobacteria</taxon>
        <taxon>Hyphomicrobiales</taxon>
        <taxon>Beijerinckiaceae</taxon>
        <taxon>Methylocapsa</taxon>
    </lineage>
</organism>
<dbReference type="EMBL" id="FOSN01000009">
    <property type="protein sequence ID" value="SFK52116.1"/>
    <property type="molecule type" value="Genomic_DNA"/>
</dbReference>
<sequence>MARQLGAGTQAAAVRPARIEDLDAIEAIENKVFDGDRLSRRSLRYFLTAKTAILLALDSGGRIAGYSLIGFRKNSFRGRLYSIALDPSAHGRGLGRQLLHSSERAAKARGAMTMRLEVRTDNSRAIRLYEQSGYCRFAIIDDYYEDGASALRLEKVLRA</sequence>
<dbReference type="InterPro" id="IPR000182">
    <property type="entry name" value="GNAT_dom"/>
</dbReference>
<dbReference type="PROSITE" id="PS51186">
    <property type="entry name" value="GNAT"/>
    <property type="match status" value="1"/>
</dbReference>
<reference evidence="4 5" key="1">
    <citation type="submission" date="2016-10" db="EMBL/GenBank/DDBJ databases">
        <authorList>
            <person name="de Groot N.N."/>
        </authorList>
    </citation>
    <scope>NUCLEOTIDE SEQUENCE [LARGE SCALE GENOMIC DNA]</scope>
    <source>
        <strain evidence="4 5">NE2</strain>
    </source>
</reference>
<evidence type="ECO:0000256" key="2">
    <source>
        <dbReference type="ARBA" id="ARBA00023315"/>
    </source>
</evidence>
<dbReference type="GO" id="GO:0016747">
    <property type="term" value="F:acyltransferase activity, transferring groups other than amino-acyl groups"/>
    <property type="evidence" value="ECO:0007669"/>
    <property type="project" value="InterPro"/>
</dbReference>
<dbReference type="AlphaFoldDB" id="A0A1I4A8J5"/>
<gene>
    <name evidence="4" type="ORF">SAMN05444581_109122</name>
</gene>
<keyword evidence="1 4" id="KW-0808">Transferase</keyword>
<accession>A0A1I4A8J5</accession>
<evidence type="ECO:0000259" key="3">
    <source>
        <dbReference type="PROSITE" id="PS51186"/>
    </source>
</evidence>
<feature type="domain" description="N-acetyltransferase" evidence="3">
    <location>
        <begin position="12"/>
        <end position="158"/>
    </location>
</feature>
<protein>
    <submittedName>
        <fullName evidence="4">Ribosomal-protein-alanine acetyltransferase</fullName>
    </submittedName>
</protein>
<dbReference type="CDD" id="cd04301">
    <property type="entry name" value="NAT_SF"/>
    <property type="match status" value="1"/>
</dbReference>